<evidence type="ECO:0000256" key="3">
    <source>
        <dbReference type="ARBA" id="ARBA00022452"/>
    </source>
</evidence>
<evidence type="ECO:0000313" key="14">
    <source>
        <dbReference type="EMBL" id="MBY8823075.1"/>
    </source>
</evidence>
<feature type="chain" id="PRO_5047291819" evidence="11">
    <location>
        <begin position="35"/>
        <end position="965"/>
    </location>
</feature>
<dbReference type="Pfam" id="PF00593">
    <property type="entry name" value="TonB_dep_Rec_b-barrel"/>
    <property type="match status" value="1"/>
</dbReference>
<name>A0ABS7PP26_9SPHN</name>
<evidence type="ECO:0000256" key="4">
    <source>
        <dbReference type="ARBA" id="ARBA00022692"/>
    </source>
</evidence>
<dbReference type="Gene3D" id="2.40.170.20">
    <property type="entry name" value="TonB-dependent receptor, beta-barrel domain"/>
    <property type="match status" value="1"/>
</dbReference>
<accession>A0ABS7PP26</accession>
<dbReference type="PROSITE" id="PS52016">
    <property type="entry name" value="TONB_DEPENDENT_REC_3"/>
    <property type="match status" value="1"/>
</dbReference>
<comment type="subcellular location">
    <subcellularLocation>
        <location evidence="1 8">Cell outer membrane</location>
        <topology evidence="1 8">Multi-pass membrane protein</topology>
    </subcellularLocation>
</comment>
<dbReference type="PANTHER" id="PTHR47234">
    <property type="match status" value="1"/>
</dbReference>
<feature type="region of interest" description="Disordered" evidence="10">
    <location>
        <begin position="94"/>
        <end position="114"/>
    </location>
</feature>
<dbReference type="InterPro" id="IPR037066">
    <property type="entry name" value="Plug_dom_sf"/>
</dbReference>
<dbReference type="InterPro" id="IPR000531">
    <property type="entry name" value="Beta-barrel_TonB"/>
</dbReference>
<dbReference type="SUPFAM" id="SSF56935">
    <property type="entry name" value="Porins"/>
    <property type="match status" value="1"/>
</dbReference>
<keyword evidence="4 8" id="KW-0812">Transmembrane</keyword>
<evidence type="ECO:0000313" key="15">
    <source>
        <dbReference type="Proteomes" id="UP000706039"/>
    </source>
</evidence>
<evidence type="ECO:0000256" key="1">
    <source>
        <dbReference type="ARBA" id="ARBA00004571"/>
    </source>
</evidence>
<reference evidence="14 15" key="1">
    <citation type="submission" date="2021-08" db="EMBL/GenBank/DDBJ databases">
        <authorList>
            <person name="Tuo L."/>
        </authorList>
    </citation>
    <scope>NUCLEOTIDE SEQUENCE [LARGE SCALE GENOMIC DNA]</scope>
    <source>
        <strain evidence="14 15">JCM 31229</strain>
    </source>
</reference>
<dbReference type="InterPro" id="IPR012910">
    <property type="entry name" value="Plug_dom"/>
</dbReference>
<keyword evidence="11" id="KW-0732">Signal</keyword>
<keyword evidence="2 8" id="KW-0813">Transport</keyword>
<dbReference type="PANTHER" id="PTHR47234:SF2">
    <property type="entry name" value="TONB-DEPENDENT RECEPTOR"/>
    <property type="match status" value="1"/>
</dbReference>
<comment type="similarity">
    <text evidence="8 9">Belongs to the TonB-dependent receptor family.</text>
</comment>
<feature type="signal peptide" evidence="11">
    <location>
        <begin position="1"/>
        <end position="34"/>
    </location>
</feature>
<feature type="domain" description="TonB-dependent receptor-like beta-barrel" evidence="12">
    <location>
        <begin position="371"/>
        <end position="923"/>
    </location>
</feature>
<dbReference type="EMBL" id="JAINVV010000004">
    <property type="protein sequence ID" value="MBY8823075.1"/>
    <property type="molecule type" value="Genomic_DNA"/>
</dbReference>
<sequence length="965" mass="102530">MIDYSSNEKGRRRIRGMLMGTALCGLSMSGALHAQASAPATAADEDAATDIVVTGTRLISPGLQSAAPISVTSYEEIKTQAVVNAEALIRDLPSATPGRSAATNNNGNGNTTINLRNLGDQRTLVLIDGKRLPAVDFSGVPDANTVPVNMIKRVEVQTGGSSAVYGSDAIAGVVNFILRDDFEGIEIDAQSSLYGGGDGHSFDANLMFGVNTGNGRGNITAYAGYTDRNAILASSRDFSRTIFTSNGTSLIPTGSGIIPAARDLDRGLMFNANRQLVPYDGSRFNNNANRYLIVPQQRYLLGAVGHYEVSSAFVPYFRFSFSQNKVDRQLAEPGFAGVVDVNYGNPFLSNQARAILFGPGSFGPNDVAQINIGRRFTESGFIQERNSYQQFQVVVGAKGDLGSGFSYDVSGQYGHVDWTQRLLGDFSFNRVQQALLVNPNGSCIDPSGGCVPLDIFTTAPGAVSAAAANFVALDQQANSDSSQYVVTGSLSGDLGKIGIRSPWAEDGVAIAIGAEYRRESASYRPDDNLAVGNNVVFGAIPATSGRISTHDLFVEANAPIAQDAPFMHLLAINGGYRRSDYNLAGKVSAYKYGAVWAPIEDIRFRGSFQRAVRAPNIGELFAPAQPSADVALDPCFASDTGAATAASALCRATGVPAANYGDINYQCFSTQCTTLVGGNRRLRPEKSDTISFGVVLQPRVLRGLSATIDYYDIKLNGAIAPFGASAQNIFDNCYGTGAGQNPGQDPGNIYCQQIVRDDVGRASGGGRLSKADGYISLLNSNIGFLRTKGIDAEIAYRGRFDDLGLGLPGGFSLSVMATHVRTYDQKLNLDSPVQQCAGTYGFVCGQPNPKWRVNTRFSWSPNDDVQITARWRYVGAVTLDVDSFSGTVSDAVAHRIASQSYLDLTAQFDVGKAFALRAGVINLTGNGPPVVPNTAAGANNRGLSNTFLGTYDLGRQLFVGMTTRF</sequence>
<dbReference type="Gene3D" id="2.170.130.10">
    <property type="entry name" value="TonB-dependent receptor, plug domain"/>
    <property type="match status" value="1"/>
</dbReference>
<evidence type="ECO:0000256" key="11">
    <source>
        <dbReference type="SAM" id="SignalP"/>
    </source>
</evidence>
<keyword evidence="15" id="KW-1185">Reference proteome</keyword>
<evidence type="ECO:0000256" key="5">
    <source>
        <dbReference type="ARBA" id="ARBA00023077"/>
    </source>
</evidence>
<organism evidence="14 15">
    <name type="scientific">Sphingomonas colocasiae</name>
    <dbReference type="NCBI Taxonomy" id="1848973"/>
    <lineage>
        <taxon>Bacteria</taxon>
        <taxon>Pseudomonadati</taxon>
        <taxon>Pseudomonadota</taxon>
        <taxon>Alphaproteobacteria</taxon>
        <taxon>Sphingomonadales</taxon>
        <taxon>Sphingomonadaceae</taxon>
        <taxon>Sphingomonas</taxon>
    </lineage>
</organism>
<evidence type="ECO:0000256" key="8">
    <source>
        <dbReference type="PROSITE-ProRule" id="PRU01360"/>
    </source>
</evidence>
<evidence type="ECO:0000259" key="13">
    <source>
        <dbReference type="Pfam" id="PF07715"/>
    </source>
</evidence>
<evidence type="ECO:0000259" key="12">
    <source>
        <dbReference type="Pfam" id="PF00593"/>
    </source>
</evidence>
<protein>
    <submittedName>
        <fullName evidence="14">TonB-dependent receptor</fullName>
    </submittedName>
</protein>
<dbReference type="InterPro" id="IPR036942">
    <property type="entry name" value="Beta-barrel_TonB_sf"/>
</dbReference>
<keyword evidence="6 8" id="KW-0472">Membrane</keyword>
<keyword evidence="3 8" id="KW-1134">Transmembrane beta strand</keyword>
<evidence type="ECO:0000256" key="2">
    <source>
        <dbReference type="ARBA" id="ARBA00022448"/>
    </source>
</evidence>
<keyword evidence="14" id="KW-0675">Receptor</keyword>
<dbReference type="InterPro" id="IPR039426">
    <property type="entry name" value="TonB-dep_rcpt-like"/>
</dbReference>
<comment type="caution">
    <text evidence="14">The sequence shown here is derived from an EMBL/GenBank/DDBJ whole genome shotgun (WGS) entry which is preliminary data.</text>
</comment>
<proteinExistence type="inferred from homology"/>
<dbReference type="Proteomes" id="UP000706039">
    <property type="component" value="Unassembled WGS sequence"/>
</dbReference>
<gene>
    <name evidence="14" type="ORF">K7G82_12285</name>
</gene>
<keyword evidence="7 8" id="KW-0998">Cell outer membrane</keyword>
<evidence type="ECO:0000256" key="9">
    <source>
        <dbReference type="RuleBase" id="RU003357"/>
    </source>
</evidence>
<evidence type="ECO:0000256" key="10">
    <source>
        <dbReference type="SAM" id="MobiDB-lite"/>
    </source>
</evidence>
<keyword evidence="5 9" id="KW-0798">TonB box</keyword>
<dbReference type="RefSeq" id="WP_222990102.1">
    <property type="nucleotide sequence ID" value="NZ_JAINVV010000004.1"/>
</dbReference>
<feature type="domain" description="TonB-dependent receptor plug" evidence="13">
    <location>
        <begin position="65"/>
        <end position="173"/>
    </location>
</feature>
<evidence type="ECO:0000256" key="6">
    <source>
        <dbReference type="ARBA" id="ARBA00023136"/>
    </source>
</evidence>
<evidence type="ECO:0000256" key="7">
    <source>
        <dbReference type="ARBA" id="ARBA00023237"/>
    </source>
</evidence>
<dbReference type="Pfam" id="PF07715">
    <property type="entry name" value="Plug"/>
    <property type="match status" value="1"/>
</dbReference>
<feature type="compositionally biased region" description="Low complexity" evidence="10">
    <location>
        <begin position="103"/>
        <end position="114"/>
    </location>
</feature>